<dbReference type="InterPro" id="IPR032675">
    <property type="entry name" value="LRR_dom_sf"/>
</dbReference>
<evidence type="ECO:0000313" key="2">
    <source>
        <dbReference type="Proteomes" id="UP000620124"/>
    </source>
</evidence>
<evidence type="ECO:0000313" key="1">
    <source>
        <dbReference type="EMBL" id="KAF7356139.1"/>
    </source>
</evidence>
<reference evidence="1" key="1">
    <citation type="submission" date="2020-05" db="EMBL/GenBank/DDBJ databases">
        <title>Mycena genomes resolve the evolution of fungal bioluminescence.</title>
        <authorList>
            <person name="Tsai I.J."/>
        </authorList>
    </citation>
    <scope>NUCLEOTIDE SEQUENCE</scope>
    <source>
        <strain evidence="1">CCC161011</strain>
    </source>
</reference>
<dbReference type="AlphaFoldDB" id="A0A8H7CZA8"/>
<dbReference type="EMBL" id="JACAZI010000007">
    <property type="protein sequence ID" value="KAF7356139.1"/>
    <property type="molecule type" value="Genomic_DNA"/>
</dbReference>
<sequence length="453" mass="51591">MDQQIQEQEENLENHWAISSPVRRVPAEILCEIFFLTLPWTRRVGNLDVEQAPWRLGLVCRQWRTTALVLPRLWSSITLYSSLAKAVHPPTMVETHLYRSANTPLTVTLNCEDGEFKAFNFSACFNLVFLHSMRWETVRLHLRQSFGGPFFTHLRTVNGQLPMLRTLEITESMSSPFDIDNPSLMGDMFSIAPRLREVLISTAGEYRRAWLPLPNIQLPWAQLTRLRGAYRSHEEVLWALRSCPQLVECGITLLGQHFTTLDDSRHLTLPNLRHLSVNNPDFLTFITAPSLQELWISGDAIYHLDNLIQRSSCTLVKLVIDRCSQPSDLIDILRAIPTLTTLFVFISDKAIARGLFDALKIRGDLTDICLNLTHVAAGGSEGFGINTFVDMVETRWYGDGLLTRLSFMRTFYTQKVRCGPKARIHKMQSEGLDARFDTAFHPSPQNYFGAGCP</sequence>
<dbReference type="SUPFAM" id="SSF52047">
    <property type="entry name" value="RNI-like"/>
    <property type="match status" value="1"/>
</dbReference>
<protein>
    <submittedName>
        <fullName evidence="1">F-box domain-containing protein</fullName>
    </submittedName>
</protein>
<accession>A0A8H7CZA8</accession>
<name>A0A8H7CZA8_9AGAR</name>
<dbReference type="Gene3D" id="3.80.10.10">
    <property type="entry name" value="Ribonuclease Inhibitor"/>
    <property type="match status" value="1"/>
</dbReference>
<dbReference type="Proteomes" id="UP000620124">
    <property type="component" value="Unassembled WGS sequence"/>
</dbReference>
<keyword evidence="2" id="KW-1185">Reference proteome</keyword>
<organism evidence="1 2">
    <name type="scientific">Mycena venus</name>
    <dbReference type="NCBI Taxonomy" id="2733690"/>
    <lineage>
        <taxon>Eukaryota</taxon>
        <taxon>Fungi</taxon>
        <taxon>Dikarya</taxon>
        <taxon>Basidiomycota</taxon>
        <taxon>Agaricomycotina</taxon>
        <taxon>Agaricomycetes</taxon>
        <taxon>Agaricomycetidae</taxon>
        <taxon>Agaricales</taxon>
        <taxon>Marasmiineae</taxon>
        <taxon>Mycenaceae</taxon>
        <taxon>Mycena</taxon>
    </lineage>
</organism>
<comment type="caution">
    <text evidence="1">The sequence shown here is derived from an EMBL/GenBank/DDBJ whole genome shotgun (WGS) entry which is preliminary data.</text>
</comment>
<proteinExistence type="predicted"/>
<gene>
    <name evidence="1" type="ORF">MVEN_00944500</name>
</gene>
<dbReference type="OrthoDB" id="3365698at2759"/>